<dbReference type="InterPro" id="IPR018089">
    <property type="entry name" value="OMPdecase_AS"/>
</dbReference>
<dbReference type="EMBL" id="KL584824">
    <property type="protein sequence ID" value="KEQ67253.1"/>
    <property type="molecule type" value="Genomic_DNA"/>
</dbReference>
<dbReference type="PANTHER" id="PTHR19278">
    <property type="entry name" value="OROTATE PHOSPHORIBOSYLTRANSFERASE"/>
    <property type="match status" value="1"/>
</dbReference>
<feature type="binding site" evidence="9">
    <location>
        <position position="158"/>
    </location>
    <ligand>
        <name>substrate</name>
    </ligand>
</feature>
<dbReference type="InterPro" id="IPR001754">
    <property type="entry name" value="OMPdeCOase_dom"/>
</dbReference>
<dbReference type="PANTHER" id="PTHR19278:SF9">
    <property type="entry name" value="URIDINE 5'-MONOPHOSPHATE SYNTHASE"/>
    <property type="match status" value="1"/>
</dbReference>
<dbReference type="NCBIfam" id="TIGR01740">
    <property type="entry name" value="pyrF"/>
    <property type="match status" value="1"/>
</dbReference>
<dbReference type="RefSeq" id="XP_040884276.1">
    <property type="nucleotide sequence ID" value="XM_041019351.1"/>
</dbReference>
<evidence type="ECO:0000259" key="11">
    <source>
        <dbReference type="SMART" id="SM00934"/>
    </source>
</evidence>
<dbReference type="AlphaFoldDB" id="A0A074W356"/>
<dbReference type="CDD" id="cd04725">
    <property type="entry name" value="OMP_decarboxylase_like"/>
    <property type="match status" value="1"/>
</dbReference>
<dbReference type="Proteomes" id="UP000030672">
    <property type="component" value="Unassembled WGS sequence"/>
</dbReference>
<keyword evidence="13" id="KW-1185">Reference proteome</keyword>
<gene>
    <name evidence="12" type="ORF">M437DRAFT_35957</name>
</gene>
<comment type="pathway">
    <text evidence="1 10">Pyrimidine metabolism; UMP biosynthesis via de novo pathway; UMP from orotate: step 2/2.</text>
</comment>
<dbReference type="PROSITE" id="PS00156">
    <property type="entry name" value="OMPDECASE"/>
    <property type="match status" value="1"/>
</dbReference>
<evidence type="ECO:0000256" key="3">
    <source>
        <dbReference type="ARBA" id="ARBA00012321"/>
    </source>
</evidence>
<dbReference type="UniPathway" id="UPA00070">
    <property type="reaction ID" value="UER00120"/>
</dbReference>
<feature type="active site" description="For OMPdecase activity" evidence="8">
    <location>
        <position position="96"/>
    </location>
</feature>
<dbReference type="STRING" id="1043003.A0A074W356"/>
<dbReference type="GO" id="GO:0044205">
    <property type="term" value="P:'de novo' UMP biosynthetic process"/>
    <property type="evidence" value="ECO:0007669"/>
    <property type="project" value="UniProtKB-UniPathway"/>
</dbReference>
<feature type="active site" description="For OMPdecase activity" evidence="8">
    <location>
        <position position="101"/>
    </location>
</feature>
<evidence type="ECO:0000256" key="9">
    <source>
        <dbReference type="PIRSR" id="PIRSR614732-2"/>
    </source>
</evidence>
<dbReference type="GeneID" id="63912724"/>
<evidence type="ECO:0000256" key="4">
    <source>
        <dbReference type="ARBA" id="ARBA00021923"/>
    </source>
</evidence>
<evidence type="ECO:0000256" key="10">
    <source>
        <dbReference type="RuleBase" id="RU000512"/>
    </source>
</evidence>
<dbReference type="Gene3D" id="3.20.20.70">
    <property type="entry name" value="Aldolase class I"/>
    <property type="match status" value="1"/>
</dbReference>
<evidence type="ECO:0000256" key="2">
    <source>
        <dbReference type="ARBA" id="ARBA00011018"/>
    </source>
</evidence>
<feature type="active site" description="For OMPdecase activity" evidence="8">
    <location>
        <position position="98"/>
    </location>
</feature>
<dbReference type="InterPro" id="IPR013785">
    <property type="entry name" value="Aldolase_TIM"/>
</dbReference>
<evidence type="ECO:0000256" key="1">
    <source>
        <dbReference type="ARBA" id="ARBA00004861"/>
    </source>
</evidence>
<dbReference type="SUPFAM" id="SSF51366">
    <property type="entry name" value="Ribulose-phoshate binding barrel"/>
    <property type="match status" value="1"/>
</dbReference>
<comment type="similarity">
    <text evidence="2 10">Belongs to the OMP decarboxylase family.</text>
</comment>
<feature type="binding site" evidence="9">
    <location>
        <position position="238"/>
    </location>
    <ligand>
        <name>substrate</name>
    </ligand>
</feature>
<dbReference type="SMART" id="SM00934">
    <property type="entry name" value="OMPdecase"/>
    <property type="match status" value="1"/>
</dbReference>
<dbReference type="InterPro" id="IPR014732">
    <property type="entry name" value="OMPdecase"/>
</dbReference>
<accession>A0A074W356</accession>
<dbReference type="EC" id="4.1.1.23" evidence="3 10"/>
<dbReference type="HOGENOM" id="CLU_030821_0_0_1"/>
<dbReference type="GO" id="GO:0006207">
    <property type="term" value="P:'de novo' pyrimidine nucleobase biosynthetic process"/>
    <property type="evidence" value="ECO:0007669"/>
    <property type="project" value="EnsemblFungi"/>
</dbReference>
<keyword evidence="6 10" id="KW-0665">Pyrimidine biosynthesis</keyword>
<feature type="domain" description="Orotidine 5'-phosphate decarboxylase" evidence="11">
    <location>
        <begin position="37"/>
        <end position="254"/>
    </location>
</feature>
<evidence type="ECO:0000256" key="8">
    <source>
        <dbReference type="PIRSR" id="PIRSR614732-1"/>
    </source>
</evidence>
<keyword evidence="5 10" id="KW-0210">Decarboxylase</keyword>
<feature type="binding site" evidence="9">
    <location>
        <position position="239"/>
    </location>
    <ligand>
        <name>substrate</name>
    </ligand>
</feature>
<evidence type="ECO:0000313" key="13">
    <source>
        <dbReference type="Proteomes" id="UP000030672"/>
    </source>
</evidence>
<dbReference type="GO" id="GO:0004590">
    <property type="term" value="F:orotidine-5'-phosphate decarboxylase activity"/>
    <property type="evidence" value="ECO:0007669"/>
    <property type="project" value="UniProtKB-EC"/>
</dbReference>
<proteinExistence type="inferred from homology"/>
<dbReference type="FunFam" id="3.20.20.70:FF:000114">
    <property type="entry name" value="Decarboxylase,orotidine phosphate"/>
    <property type="match status" value="1"/>
</dbReference>
<evidence type="ECO:0000256" key="6">
    <source>
        <dbReference type="ARBA" id="ARBA00022975"/>
    </source>
</evidence>
<protein>
    <recommendedName>
        <fullName evidence="4 10">Orotidine 5'-phosphate decarboxylase</fullName>
        <ecNumber evidence="3 10">4.1.1.23</ecNumber>
    </recommendedName>
</protein>
<reference evidence="12 13" key="1">
    <citation type="journal article" date="2014" name="BMC Genomics">
        <title>Genome sequencing of four Aureobasidium pullulans varieties: biotechnological potential, stress tolerance, and description of new species.</title>
        <authorList>
            <person name="Gostin Ar C."/>
            <person name="Ohm R.A."/>
            <person name="Kogej T."/>
            <person name="Sonjak S."/>
            <person name="Turk M."/>
            <person name="Zajc J."/>
            <person name="Zalar P."/>
            <person name="Grube M."/>
            <person name="Sun H."/>
            <person name="Han J."/>
            <person name="Sharma A."/>
            <person name="Chiniquy J."/>
            <person name="Ngan C.Y."/>
            <person name="Lipzen A."/>
            <person name="Barry K."/>
            <person name="Grigoriev I.V."/>
            <person name="Gunde-Cimerman N."/>
        </authorList>
    </citation>
    <scope>NUCLEOTIDE SEQUENCE [LARGE SCALE GENOMIC DNA]</scope>
    <source>
        <strain evidence="12 13">CBS 110374</strain>
    </source>
</reference>
<comment type="catalytic activity">
    <reaction evidence="10">
        <text>orotidine 5'-phosphate + H(+) = UMP + CO2</text>
        <dbReference type="Rhea" id="RHEA:11596"/>
        <dbReference type="ChEBI" id="CHEBI:15378"/>
        <dbReference type="ChEBI" id="CHEBI:16526"/>
        <dbReference type="ChEBI" id="CHEBI:57538"/>
        <dbReference type="ChEBI" id="CHEBI:57865"/>
        <dbReference type="EC" id="4.1.1.23"/>
    </reaction>
</comment>
<keyword evidence="7 10" id="KW-0456">Lyase</keyword>
<evidence type="ECO:0000256" key="7">
    <source>
        <dbReference type="ARBA" id="ARBA00023239"/>
    </source>
</evidence>
<feature type="binding site" evidence="9">
    <location>
        <position position="65"/>
    </location>
    <ligand>
        <name>substrate</name>
    </ligand>
</feature>
<dbReference type="GO" id="GO:0005829">
    <property type="term" value="C:cytosol"/>
    <property type="evidence" value="ECO:0007669"/>
    <property type="project" value="EnsemblFungi"/>
</dbReference>
<sequence length="275" mass="29918">MSRHATITQSYQERASLPKTSPVAAYLLQLIAAKQTNLCVSADVSTTRELLQLAEEVGDSICMLKTHADIINDFGPRTIQGLKEIAAKKHFLVFEDRKFGDIGSTVQKQFTAGPLQIVRWANIINAHIFPGPAIITALSQAAHDACRLGYLLILAEMSSAGNLMTGAYTEQCVVEARKNPEFVMGFIAQRSLNEKPGDNFITMTPGVQIGATGDGLGQQYNTPEKVIGEAGTDIIIVGRGVYGAQDKRAKAEEYRVRAWKAYEERIGSSATKASR</sequence>
<dbReference type="InterPro" id="IPR011060">
    <property type="entry name" value="RibuloseP-bd_barrel"/>
</dbReference>
<feature type="binding site" evidence="9">
    <location>
        <position position="43"/>
    </location>
    <ligand>
        <name>substrate</name>
    </ligand>
</feature>
<evidence type="ECO:0000256" key="5">
    <source>
        <dbReference type="ARBA" id="ARBA00022793"/>
    </source>
</evidence>
<feature type="binding site" evidence="9">
    <location>
        <position position="218"/>
    </location>
    <ligand>
        <name>substrate</name>
    </ligand>
</feature>
<evidence type="ECO:0000313" key="12">
    <source>
        <dbReference type="EMBL" id="KEQ67253.1"/>
    </source>
</evidence>
<organism evidence="12 13">
    <name type="scientific">Aureobasidium melanogenum (strain CBS 110374)</name>
    <name type="common">Aureobasidium pullulans var. melanogenum</name>
    <dbReference type="NCBI Taxonomy" id="1043003"/>
    <lineage>
        <taxon>Eukaryota</taxon>
        <taxon>Fungi</taxon>
        <taxon>Dikarya</taxon>
        <taxon>Ascomycota</taxon>
        <taxon>Pezizomycotina</taxon>
        <taxon>Dothideomycetes</taxon>
        <taxon>Dothideomycetidae</taxon>
        <taxon>Dothideales</taxon>
        <taxon>Saccotheciaceae</taxon>
        <taxon>Aureobasidium</taxon>
    </lineage>
</organism>
<dbReference type="GO" id="GO:0004588">
    <property type="term" value="F:orotate phosphoribosyltransferase activity"/>
    <property type="evidence" value="ECO:0007669"/>
    <property type="project" value="TreeGrafter"/>
</dbReference>
<dbReference type="Pfam" id="PF00215">
    <property type="entry name" value="OMPdecase"/>
    <property type="match status" value="1"/>
</dbReference>
<name>A0A074W356_AURM1</name>